<feature type="transmembrane region" description="Helical" evidence="2">
    <location>
        <begin position="339"/>
        <end position="359"/>
    </location>
</feature>
<feature type="compositionally biased region" description="Polar residues" evidence="1">
    <location>
        <begin position="18"/>
        <end position="32"/>
    </location>
</feature>
<gene>
    <name evidence="3" type="ORF">GCM10009867_21850</name>
</gene>
<feature type="transmembrane region" description="Helical" evidence="2">
    <location>
        <begin position="371"/>
        <end position="389"/>
    </location>
</feature>
<dbReference type="RefSeq" id="WP_344193064.1">
    <property type="nucleotide sequence ID" value="NZ_BAAARN010000001.1"/>
</dbReference>
<keyword evidence="2" id="KW-0472">Membrane</keyword>
<keyword evidence="2" id="KW-1133">Transmembrane helix</keyword>
<evidence type="ECO:0000256" key="2">
    <source>
        <dbReference type="SAM" id="Phobius"/>
    </source>
</evidence>
<comment type="caution">
    <text evidence="3">The sequence shown here is derived from an EMBL/GenBank/DDBJ whole genome shotgun (WGS) entry which is preliminary data.</text>
</comment>
<feature type="transmembrane region" description="Helical" evidence="2">
    <location>
        <begin position="401"/>
        <end position="425"/>
    </location>
</feature>
<evidence type="ECO:0000313" key="4">
    <source>
        <dbReference type="Proteomes" id="UP001501326"/>
    </source>
</evidence>
<reference evidence="3 4" key="1">
    <citation type="journal article" date="2019" name="Int. J. Syst. Evol. Microbiol.">
        <title>The Global Catalogue of Microorganisms (GCM) 10K type strain sequencing project: providing services to taxonomists for standard genome sequencing and annotation.</title>
        <authorList>
            <consortium name="The Broad Institute Genomics Platform"/>
            <consortium name="The Broad Institute Genome Sequencing Center for Infectious Disease"/>
            <person name="Wu L."/>
            <person name="Ma J."/>
        </authorList>
    </citation>
    <scope>NUCLEOTIDE SEQUENCE [LARGE SCALE GENOMIC DNA]</scope>
    <source>
        <strain evidence="3 4">JCM 16378</strain>
    </source>
</reference>
<evidence type="ECO:0000256" key="1">
    <source>
        <dbReference type="SAM" id="MobiDB-lite"/>
    </source>
</evidence>
<dbReference type="EMBL" id="BAAARN010000001">
    <property type="protein sequence ID" value="GAA2736686.1"/>
    <property type="molecule type" value="Genomic_DNA"/>
</dbReference>
<sequence>MRWLRALASRRAGCSVPPTLNGSVSPGTNTAAQHRDREATAARSEAFALLLYAQQDWQLRKVQSHEFKEGGYTVARVSIDCVAQDLPGLRYSFESSEHTVDEPILVPVTFMQKGALRQFDMRGPADEPLPVIGRSEYSDLMIGVLSYQIENAIVPGSDPAALKDALNVVLDEDPGAAAKTCALLVDKGIGMGGVRVLDASRISPFAAALLSSLSSAYVLIALLPAEYARRRVVIKYAHLDPQEVEPLGWKKRWRGAAGLEPLRVGFGLSHPVGSASHHLQVTVPNALRCASLTLPGDRQDRNTSDAAGAGVVHVAAPYVQDPGEPAEAEFVVPWSGMRATTWLVTMVTFAITFLGLVLPGGQEALIDAADGAAALLLAIPAVAVAFAAGRPESAIESVLLGPLRLVVMSCALMLLACAGSIVGVLHEPWRTILWSVGAVASGFATAALCSAELEGLLGRARTPALRASAVVAAVLLACGIFAW</sequence>
<name>A0ABN3UPA7_9MICO</name>
<feature type="transmembrane region" description="Helical" evidence="2">
    <location>
        <begin position="431"/>
        <end position="451"/>
    </location>
</feature>
<feature type="region of interest" description="Disordered" evidence="1">
    <location>
        <begin position="18"/>
        <end position="38"/>
    </location>
</feature>
<protein>
    <submittedName>
        <fullName evidence="3">Uncharacterized protein</fullName>
    </submittedName>
</protein>
<proteinExistence type="predicted"/>
<accession>A0ABN3UPA7</accession>
<keyword evidence="4" id="KW-1185">Reference proteome</keyword>
<keyword evidence="2" id="KW-0812">Transmembrane</keyword>
<organism evidence="3 4">
    <name type="scientific">Pedococcus aerophilus</name>
    <dbReference type="NCBI Taxonomy" id="436356"/>
    <lineage>
        <taxon>Bacteria</taxon>
        <taxon>Bacillati</taxon>
        <taxon>Actinomycetota</taxon>
        <taxon>Actinomycetes</taxon>
        <taxon>Micrococcales</taxon>
        <taxon>Intrasporangiaceae</taxon>
        <taxon>Pedococcus</taxon>
    </lineage>
</organism>
<feature type="transmembrane region" description="Helical" evidence="2">
    <location>
        <begin position="463"/>
        <end position="482"/>
    </location>
</feature>
<dbReference type="Proteomes" id="UP001501326">
    <property type="component" value="Unassembled WGS sequence"/>
</dbReference>
<evidence type="ECO:0000313" key="3">
    <source>
        <dbReference type="EMBL" id="GAA2736686.1"/>
    </source>
</evidence>